<evidence type="ECO:0000313" key="2">
    <source>
        <dbReference type="Proteomes" id="UP000886501"/>
    </source>
</evidence>
<evidence type="ECO:0000313" key="1">
    <source>
        <dbReference type="EMBL" id="KAF9647834.1"/>
    </source>
</evidence>
<gene>
    <name evidence="1" type="ORF">BDM02DRAFT_3116441</name>
</gene>
<dbReference type="Proteomes" id="UP000886501">
    <property type="component" value="Unassembled WGS sequence"/>
</dbReference>
<comment type="caution">
    <text evidence="1">The sequence shown here is derived from an EMBL/GenBank/DDBJ whole genome shotgun (WGS) entry which is preliminary data.</text>
</comment>
<protein>
    <submittedName>
        <fullName evidence="1">Alpha/beta-hydrolase</fullName>
    </submittedName>
</protein>
<reference evidence="1" key="2">
    <citation type="journal article" date="2020" name="Nat. Commun.">
        <title>Large-scale genome sequencing of mycorrhizal fungi provides insights into the early evolution of symbiotic traits.</title>
        <authorList>
            <person name="Miyauchi S."/>
            <person name="Kiss E."/>
            <person name="Kuo A."/>
            <person name="Drula E."/>
            <person name="Kohler A."/>
            <person name="Sanchez-Garcia M."/>
            <person name="Morin E."/>
            <person name="Andreopoulos B."/>
            <person name="Barry K.W."/>
            <person name="Bonito G."/>
            <person name="Buee M."/>
            <person name="Carver A."/>
            <person name="Chen C."/>
            <person name="Cichocki N."/>
            <person name="Clum A."/>
            <person name="Culley D."/>
            <person name="Crous P.W."/>
            <person name="Fauchery L."/>
            <person name="Girlanda M."/>
            <person name="Hayes R.D."/>
            <person name="Keri Z."/>
            <person name="LaButti K."/>
            <person name="Lipzen A."/>
            <person name="Lombard V."/>
            <person name="Magnuson J."/>
            <person name="Maillard F."/>
            <person name="Murat C."/>
            <person name="Nolan M."/>
            <person name="Ohm R.A."/>
            <person name="Pangilinan J."/>
            <person name="Pereira M.F."/>
            <person name="Perotto S."/>
            <person name="Peter M."/>
            <person name="Pfister S."/>
            <person name="Riley R."/>
            <person name="Sitrit Y."/>
            <person name="Stielow J.B."/>
            <person name="Szollosi G."/>
            <person name="Zifcakova L."/>
            <person name="Stursova M."/>
            <person name="Spatafora J.W."/>
            <person name="Tedersoo L."/>
            <person name="Vaario L.M."/>
            <person name="Yamada A."/>
            <person name="Yan M."/>
            <person name="Wang P."/>
            <person name="Xu J."/>
            <person name="Bruns T."/>
            <person name="Baldrian P."/>
            <person name="Vilgalys R."/>
            <person name="Dunand C."/>
            <person name="Henrissat B."/>
            <person name="Grigoriev I.V."/>
            <person name="Hibbett D."/>
            <person name="Nagy L.G."/>
            <person name="Martin F.M."/>
        </authorList>
    </citation>
    <scope>NUCLEOTIDE SEQUENCE</scope>
    <source>
        <strain evidence="1">P2</strain>
    </source>
</reference>
<sequence>MARPTAFLRIAGYALFSIPLLLLLIYLVTQFPRPQEPLHIYPSLASIPRSNRVWEIYDEDYFPGGGYAVLPYGRVRYWVMGPEDGEKVVLIPGLLLPAIIWKNVAPQLASHGFRVLLYDIYGRGFSDAPSTTYDSVLYTTQLALLLQYLGWRSTNVAGVSMGGAIASAFHADFPYLVDRKVALISPAGTLEAADLSRTSKFMSSALGQMLSSSFPGRMYLRSMAESNSTDPVELARLQAAYLPGYNAAVGSSIRQGPVRGQRSSFQLLHKSNKNILIVYGTADNTIPPRSTSTVISLLPRAQVHVIEGGTHSLILEEKLGHSIEVTKALIEFLSS</sequence>
<name>A0ACB6ZE52_THEGA</name>
<accession>A0ACB6ZE52</accession>
<proteinExistence type="predicted"/>
<organism evidence="1 2">
    <name type="scientific">Thelephora ganbajun</name>
    <name type="common">Ganba fungus</name>
    <dbReference type="NCBI Taxonomy" id="370292"/>
    <lineage>
        <taxon>Eukaryota</taxon>
        <taxon>Fungi</taxon>
        <taxon>Dikarya</taxon>
        <taxon>Basidiomycota</taxon>
        <taxon>Agaricomycotina</taxon>
        <taxon>Agaricomycetes</taxon>
        <taxon>Thelephorales</taxon>
        <taxon>Thelephoraceae</taxon>
        <taxon>Thelephora</taxon>
    </lineage>
</organism>
<reference evidence="1" key="1">
    <citation type="submission" date="2019-10" db="EMBL/GenBank/DDBJ databases">
        <authorList>
            <consortium name="DOE Joint Genome Institute"/>
            <person name="Kuo A."/>
            <person name="Miyauchi S."/>
            <person name="Kiss E."/>
            <person name="Drula E."/>
            <person name="Kohler A."/>
            <person name="Sanchez-Garcia M."/>
            <person name="Andreopoulos B."/>
            <person name="Barry K.W."/>
            <person name="Bonito G."/>
            <person name="Buee M."/>
            <person name="Carver A."/>
            <person name="Chen C."/>
            <person name="Cichocki N."/>
            <person name="Clum A."/>
            <person name="Culley D."/>
            <person name="Crous P.W."/>
            <person name="Fauchery L."/>
            <person name="Girlanda M."/>
            <person name="Hayes R."/>
            <person name="Keri Z."/>
            <person name="Labutti K."/>
            <person name="Lipzen A."/>
            <person name="Lombard V."/>
            <person name="Magnuson J."/>
            <person name="Maillard F."/>
            <person name="Morin E."/>
            <person name="Murat C."/>
            <person name="Nolan M."/>
            <person name="Ohm R."/>
            <person name="Pangilinan J."/>
            <person name="Pereira M."/>
            <person name="Perotto S."/>
            <person name="Peter M."/>
            <person name="Riley R."/>
            <person name="Sitrit Y."/>
            <person name="Stielow B."/>
            <person name="Szollosi G."/>
            <person name="Zifcakova L."/>
            <person name="Stursova M."/>
            <person name="Spatafora J.W."/>
            <person name="Tedersoo L."/>
            <person name="Vaario L.-M."/>
            <person name="Yamada A."/>
            <person name="Yan M."/>
            <person name="Wang P."/>
            <person name="Xu J."/>
            <person name="Bruns T."/>
            <person name="Baldrian P."/>
            <person name="Vilgalys R."/>
            <person name="Henrissat B."/>
            <person name="Grigoriev I.V."/>
            <person name="Hibbett D."/>
            <person name="Nagy L.G."/>
            <person name="Martin F.M."/>
        </authorList>
    </citation>
    <scope>NUCLEOTIDE SEQUENCE</scope>
    <source>
        <strain evidence="1">P2</strain>
    </source>
</reference>
<keyword evidence="2" id="KW-1185">Reference proteome</keyword>
<dbReference type="EMBL" id="MU118025">
    <property type="protein sequence ID" value="KAF9647834.1"/>
    <property type="molecule type" value="Genomic_DNA"/>
</dbReference>